<reference evidence="2" key="1">
    <citation type="submission" date="2023-03" db="EMBL/GenBank/DDBJ databases">
        <title>Massive genome expansion in bonnet fungi (Mycena s.s.) driven by repeated elements and novel gene families across ecological guilds.</title>
        <authorList>
            <consortium name="Lawrence Berkeley National Laboratory"/>
            <person name="Harder C.B."/>
            <person name="Miyauchi S."/>
            <person name="Viragh M."/>
            <person name="Kuo A."/>
            <person name="Thoen E."/>
            <person name="Andreopoulos B."/>
            <person name="Lu D."/>
            <person name="Skrede I."/>
            <person name="Drula E."/>
            <person name="Henrissat B."/>
            <person name="Morin E."/>
            <person name="Kohler A."/>
            <person name="Barry K."/>
            <person name="LaButti K."/>
            <person name="Morin E."/>
            <person name="Salamov A."/>
            <person name="Lipzen A."/>
            <person name="Mereny Z."/>
            <person name="Hegedus B."/>
            <person name="Baldrian P."/>
            <person name="Stursova M."/>
            <person name="Weitz H."/>
            <person name="Taylor A."/>
            <person name="Grigoriev I.V."/>
            <person name="Nagy L.G."/>
            <person name="Martin F."/>
            <person name="Kauserud H."/>
        </authorList>
    </citation>
    <scope>NUCLEOTIDE SEQUENCE</scope>
    <source>
        <strain evidence="2">9144</strain>
    </source>
</reference>
<evidence type="ECO:0000313" key="3">
    <source>
        <dbReference type="Proteomes" id="UP001219525"/>
    </source>
</evidence>
<feature type="region of interest" description="Disordered" evidence="1">
    <location>
        <begin position="82"/>
        <end position="124"/>
    </location>
</feature>
<sequence length="192" mass="20945">MQGSGVGQGSSVGRRRVAQSKTSPLQAAARGRRRRRWASKPSLRTLSGACSVGVGRYRAAGIKNEPTHTQRSVRGRCKAAPWGVAGRRRRHGGSKMSPRGAASARGVTGWRASRTSPRTLNGACAGGTRQRCGALQAGGGTGRERRQKYGEQKVYEKVPGHWPMRCPAEAQELREVEDRGQVKIQRRKTLYR</sequence>
<comment type="caution">
    <text evidence="2">The sequence shown here is derived from an EMBL/GenBank/DDBJ whole genome shotgun (WGS) entry which is preliminary data.</text>
</comment>
<organism evidence="2 3">
    <name type="scientific">Mycena pura</name>
    <dbReference type="NCBI Taxonomy" id="153505"/>
    <lineage>
        <taxon>Eukaryota</taxon>
        <taxon>Fungi</taxon>
        <taxon>Dikarya</taxon>
        <taxon>Basidiomycota</taxon>
        <taxon>Agaricomycotina</taxon>
        <taxon>Agaricomycetes</taxon>
        <taxon>Agaricomycetidae</taxon>
        <taxon>Agaricales</taxon>
        <taxon>Marasmiineae</taxon>
        <taxon>Mycenaceae</taxon>
        <taxon>Mycena</taxon>
    </lineage>
</organism>
<gene>
    <name evidence="2" type="ORF">GGX14DRAFT_467617</name>
</gene>
<evidence type="ECO:0000256" key="1">
    <source>
        <dbReference type="SAM" id="MobiDB-lite"/>
    </source>
</evidence>
<dbReference type="AlphaFoldDB" id="A0AAD6YAP2"/>
<evidence type="ECO:0000313" key="2">
    <source>
        <dbReference type="EMBL" id="KAJ7199614.1"/>
    </source>
</evidence>
<name>A0AAD6YAP2_9AGAR</name>
<protein>
    <submittedName>
        <fullName evidence="2">Uncharacterized protein</fullName>
    </submittedName>
</protein>
<proteinExistence type="predicted"/>
<feature type="region of interest" description="Disordered" evidence="1">
    <location>
        <begin position="1"/>
        <end position="42"/>
    </location>
</feature>
<keyword evidence="3" id="KW-1185">Reference proteome</keyword>
<dbReference type="EMBL" id="JARJCW010000067">
    <property type="protein sequence ID" value="KAJ7199614.1"/>
    <property type="molecule type" value="Genomic_DNA"/>
</dbReference>
<dbReference type="Proteomes" id="UP001219525">
    <property type="component" value="Unassembled WGS sequence"/>
</dbReference>
<accession>A0AAD6YAP2</accession>
<feature type="compositionally biased region" description="Gly residues" evidence="1">
    <location>
        <begin position="1"/>
        <end position="10"/>
    </location>
</feature>